<dbReference type="NCBIfam" id="NF005248">
    <property type="entry name" value="PRK06759.1"/>
    <property type="match status" value="1"/>
</dbReference>
<keyword evidence="1" id="KW-0805">Transcription regulation</keyword>
<reference evidence="7" key="1">
    <citation type="submission" date="2022-05" db="EMBL/GenBank/DDBJ databases">
        <title>Comparative Genomics of Spacecraft Associated Microbes.</title>
        <authorList>
            <person name="Tran M.T."/>
            <person name="Wright A."/>
            <person name="Seuylemezian A."/>
            <person name="Eisen J."/>
            <person name="Coil D."/>
        </authorList>
    </citation>
    <scope>NUCLEOTIDE SEQUENCE</scope>
    <source>
        <strain evidence="7">214.1.1</strain>
    </source>
</reference>
<dbReference type="Pfam" id="PF08281">
    <property type="entry name" value="Sigma70_r4_2"/>
    <property type="match status" value="1"/>
</dbReference>
<dbReference type="InterPro" id="IPR014284">
    <property type="entry name" value="RNA_pol_sigma-70_dom"/>
</dbReference>
<dbReference type="Gene3D" id="1.10.10.10">
    <property type="entry name" value="Winged helix-like DNA-binding domain superfamily/Winged helix DNA-binding domain"/>
    <property type="match status" value="1"/>
</dbReference>
<dbReference type="InterPro" id="IPR013324">
    <property type="entry name" value="RNA_pol_sigma_r3/r4-like"/>
</dbReference>
<dbReference type="AlphaFoldDB" id="A0A9X2DSG8"/>
<evidence type="ECO:0000313" key="7">
    <source>
        <dbReference type="EMBL" id="MCM3715637.1"/>
    </source>
</evidence>
<feature type="domain" description="RNA polymerase sigma factor 70 region 4 type 2" evidence="6">
    <location>
        <begin position="108"/>
        <end position="158"/>
    </location>
</feature>
<feature type="domain" description="RNA polymerase sigma-70 region 2" evidence="5">
    <location>
        <begin position="9"/>
        <end position="75"/>
    </location>
</feature>
<dbReference type="InterPro" id="IPR013249">
    <property type="entry name" value="RNA_pol_sigma70_r4_t2"/>
</dbReference>
<dbReference type="Pfam" id="PF04542">
    <property type="entry name" value="Sigma70_r2"/>
    <property type="match status" value="1"/>
</dbReference>
<evidence type="ECO:0000259" key="6">
    <source>
        <dbReference type="Pfam" id="PF08281"/>
    </source>
</evidence>
<dbReference type="InterPro" id="IPR036388">
    <property type="entry name" value="WH-like_DNA-bd_sf"/>
</dbReference>
<keyword evidence="3" id="KW-0238">DNA-binding</keyword>
<evidence type="ECO:0000259" key="5">
    <source>
        <dbReference type="Pfam" id="PF04542"/>
    </source>
</evidence>
<dbReference type="InterPro" id="IPR013325">
    <property type="entry name" value="RNA_pol_sigma_r2"/>
</dbReference>
<dbReference type="Proteomes" id="UP001139179">
    <property type="component" value="Unassembled WGS sequence"/>
</dbReference>
<evidence type="ECO:0000313" key="8">
    <source>
        <dbReference type="Proteomes" id="UP001139179"/>
    </source>
</evidence>
<dbReference type="PANTHER" id="PTHR30385">
    <property type="entry name" value="SIGMA FACTOR F FLAGELLAR"/>
    <property type="match status" value="1"/>
</dbReference>
<accession>A0A9X2DSG8</accession>
<dbReference type="SUPFAM" id="SSF88946">
    <property type="entry name" value="Sigma2 domain of RNA polymerase sigma factors"/>
    <property type="match status" value="1"/>
</dbReference>
<dbReference type="Gene3D" id="1.10.1740.10">
    <property type="match status" value="1"/>
</dbReference>
<dbReference type="InterPro" id="IPR007627">
    <property type="entry name" value="RNA_pol_sigma70_r2"/>
</dbReference>
<dbReference type="SUPFAM" id="SSF88659">
    <property type="entry name" value="Sigma3 and sigma4 domains of RNA polymerase sigma factors"/>
    <property type="match status" value="1"/>
</dbReference>
<keyword evidence="2" id="KW-0731">Sigma factor</keyword>
<gene>
    <name evidence="7" type="ORF">M3202_16345</name>
</gene>
<dbReference type="GO" id="GO:0003677">
    <property type="term" value="F:DNA binding"/>
    <property type="evidence" value="ECO:0007669"/>
    <property type="project" value="UniProtKB-KW"/>
</dbReference>
<dbReference type="RefSeq" id="WP_251224370.1">
    <property type="nucleotide sequence ID" value="NZ_JAMBOL010000018.1"/>
</dbReference>
<dbReference type="GO" id="GO:0006352">
    <property type="term" value="P:DNA-templated transcription initiation"/>
    <property type="evidence" value="ECO:0007669"/>
    <property type="project" value="InterPro"/>
</dbReference>
<sequence length="174" mass="20441">MHDQPFEQLVTDYEPLLKSCIQKLNLYRDYEEYYQIGMIALWTAYCQFDPEKGAFPAYAQKVVRGHMLMFMKKEQHFSERHLLHDDDTTYRLADNDAEEAFEAVTAPLEEYLHPLSARERLWVLETFVQQKKLGQIATEQGVSPNTVASWRKQALKKLRDRFKPLHREAGADGM</sequence>
<evidence type="ECO:0000256" key="3">
    <source>
        <dbReference type="ARBA" id="ARBA00023125"/>
    </source>
</evidence>
<keyword evidence="8" id="KW-1185">Reference proteome</keyword>
<organism evidence="7 8">
    <name type="scientific">Halalkalibacter oceani</name>
    <dbReference type="NCBI Taxonomy" id="1653776"/>
    <lineage>
        <taxon>Bacteria</taxon>
        <taxon>Bacillati</taxon>
        <taxon>Bacillota</taxon>
        <taxon>Bacilli</taxon>
        <taxon>Bacillales</taxon>
        <taxon>Bacillaceae</taxon>
        <taxon>Halalkalibacter</taxon>
    </lineage>
</organism>
<proteinExistence type="predicted"/>
<evidence type="ECO:0000256" key="1">
    <source>
        <dbReference type="ARBA" id="ARBA00023015"/>
    </source>
</evidence>
<evidence type="ECO:0000256" key="2">
    <source>
        <dbReference type="ARBA" id="ARBA00023082"/>
    </source>
</evidence>
<evidence type="ECO:0000256" key="4">
    <source>
        <dbReference type="ARBA" id="ARBA00023163"/>
    </source>
</evidence>
<protein>
    <submittedName>
        <fullName evidence="7">Sigma-70 family RNA polymerase sigma factor</fullName>
    </submittedName>
</protein>
<dbReference type="GO" id="GO:0016987">
    <property type="term" value="F:sigma factor activity"/>
    <property type="evidence" value="ECO:0007669"/>
    <property type="project" value="UniProtKB-KW"/>
</dbReference>
<dbReference type="EMBL" id="JAMBOL010000018">
    <property type="protein sequence ID" value="MCM3715637.1"/>
    <property type="molecule type" value="Genomic_DNA"/>
</dbReference>
<dbReference type="NCBIfam" id="TIGR02937">
    <property type="entry name" value="sigma70-ECF"/>
    <property type="match status" value="1"/>
</dbReference>
<comment type="caution">
    <text evidence="7">The sequence shown here is derived from an EMBL/GenBank/DDBJ whole genome shotgun (WGS) entry which is preliminary data.</text>
</comment>
<keyword evidence="4" id="KW-0804">Transcription</keyword>
<name>A0A9X2DSG8_9BACI</name>
<dbReference type="PANTHER" id="PTHR30385:SF4">
    <property type="entry name" value="RNA POLYMERASE SIGMA-E FACTOR"/>
    <property type="match status" value="1"/>
</dbReference>